<feature type="transmembrane region" description="Helical" evidence="1">
    <location>
        <begin position="94"/>
        <end position="115"/>
    </location>
</feature>
<dbReference type="GO" id="GO:0004527">
    <property type="term" value="F:exonuclease activity"/>
    <property type="evidence" value="ECO:0007669"/>
    <property type="project" value="UniProtKB-KW"/>
</dbReference>
<dbReference type="RefSeq" id="WP_184337257.1">
    <property type="nucleotide sequence ID" value="NZ_JACHIG010000001.1"/>
</dbReference>
<protein>
    <submittedName>
        <fullName evidence="3">Endonuclease/exonuclease/phosphatase family metal-dependent hydrolase</fullName>
    </submittedName>
</protein>
<keyword evidence="3" id="KW-0269">Exonuclease</keyword>
<dbReference type="EMBL" id="JACHIG010000001">
    <property type="protein sequence ID" value="MBB5030493.1"/>
    <property type="molecule type" value="Genomic_DNA"/>
</dbReference>
<name>A0A7W7Y6F4_9BACT</name>
<reference evidence="3 4" key="1">
    <citation type="submission" date="2020-08" db="EMBL/GenBank/DDBJ databases">
        <title>Genomic Encyclopedia of Type Strains, Phase IV (KMG-IV): sequencing the most valuable type-strain genomes for metagenomic binning, comparative biology and taxonomic classification.</title>
        <authorList>
            <person name="Goeker M."/>
        </authorList>
    </citation>
    <scope>NUCLEOTIDE SEQUENCE [LARGE SCALE GENOMIC DNA]</scope>
    <source>
        <strain evidence="3 4">DSM 12252</strain>
    </source>
</reference>
<organism evidence="3 4">
    <name type="scientific">Prosthecobacter vanneervenii</name>
    <dbReference type="NCBI Taxonomy" id="48466"/>
    <lineage>
        <taxon>Bacteria</taxon>
        <taxon>Pseudomonadati</taxon>
        <taxon>Verrucomicrobiota</taxon>
        <taxon>Verrucomicrobiia</taxon>
        <taxon>Verrucomicrobiales</taxon>
        <taxon>Verrucomicrobiaceae</taxon>
        <taxon>Prosthecobacter</taxon>
    </lineage>
</organism>
<dbReference type="Gene3D" id="3.60.10.10">
    <property type="entry name" value="Endonuclease/exonuclease/phosphatase"/>
    <property type="match status" value="1"/>
</dbReference>
<dbReference type="Proteomes" id="UP000590740">
    <property type="component" value="Unassembled WGS sequence"/>
</dbReference>
<dbReference type="AlphaFoldDB" id="A0A7W7Y6F4"/>
<keyword evidence="3" id="KW-0378">Hydrolase</keyword>
<comment type="caution">
    <text evidence="3">The sequence shown here is derived from an EMBL/GenBank/DDBJ whole genome shotgun (WGS) entry which is preliminary data.</text>
</comment>
<evidence type="ECO:0000256" key="1">
    <source>
        <dbReference type="SAM" id="Phobius"/>
    </source>
</evidence>
<evidence type="ECO:0000313" key="4">
    <source>
        <dbReference type="Proteomes" id="UP000590740"/>
    </source>
</evidence>
<keyword evidence="1" id="KW-1133">Transmembrane helix</keyword>
<keyword evidence="4" id="KW-1185">Reference proteome</keyword>
<keyword evidence="3" id="KW-0540">Nuclease</keyword>
<feature type="domain" description="Endonuclease/exonuclease/phosphatase" evidence="2">
    <location>
        <begin position="148"/>
        <end position="367"/>
    </location>
</feature>
<keyword evidence="3" id="KW-0255">Endonuclease</keyword>
<accession>A0A7W7Y6F4</accession>
<dbReference type="InterPro" id="IPR005135">
    <property type="entry name" value="Endo/exonuclease/phosphatase"/>
</dbReference>
<evidence type="ECO:0000313" key="3">
    <source>
        <dbReference type="EMBL" id="MBB5030493.1"/>
    </source>
</evidence>
<dbReference type="GO" id="GO:0004519">
    <property type="term" value="F:endonuclease activity"/>
    <property type="evidence" value="ECO:0007669"/>
    <property type="project" value="UniProtKB-KW"/>
</dbReference>
<evidence type="ECO:0000259" key="2">
    <source>
        <dbReference type="Pfam" id="PF03372"/>
    </source>
</evidence>
<proteinExistence type="predicted"/>
<feature type="transmembrane region" description="Helical" evidence="1">
    <location>
        <begin position="65"/>
        <end position="88"/>
    </location>
</feature>
<keyword evidence="1" id="KW-0472">Membrane</keyword>
<dbReference type="InterPro" id="IPR036691">
    <property type="entry name" value="Endo/exonu/phosph_ase_sf"/>
</dbReference>
<sequence>MDSPLKQDVLADNLTVPVLIVARIGAVWHLLRGWLFRGTLLTVGCLLGLAMLIRYRAESNLLTIFLAFLPAWVLSLPLLATLFASLVFLCWRSALLSVSSAIIIVLWLGGFSFSLGQNTPTVRGPDTLSVMTYNRGQGSEAVLINCATAHQPDIAVFQDAGHRLGRIASLPCFAQHQYRYESGEYVLLSRWPVVEKEAIELDWPAGKTGFWRVGTRSVIDWNGRRIAVYNIHLPTPRDLLYWYARRGTFLYGLLGLVPGTPFHVRHQHYLSYWTARVRLADQLAARVRKESLPVVMMGDLNTPPVGCGYRALRSVLQDAHLAAGSGFGFTFPSNFKSIGRYFAPWIRIDHVLASAQWEIVSCPSPSKETSQHLPVAAQLNLNQKAIK</sequence>
<dbReference type="Pfam" id="PF03372">
    <property type="entry name" value="Exo_endo_phos"/>
    <property type="match status" value="1"/>
</dbReference>
<keyword evidence="1" id="KW-0812">Transmembrane</keyword>
<feature type="transmembrane region" description="Helical" evidence="1">
    <location>
        <begin position="34"/>
        <end position="53"/>
    </location>
</feature>
<dbReference type="SUPFAM" id="SSF56219">
    <property type="entry name" value="DNase I-like"/>
    <property type="match status" value="1"/>
</dbReference>
<gene>
    <name evidence="3" type="ORF">HNQ65_000047</name>
</gene>